<dbReference type="InterPro" id="IPR009003">
    <property type="entry name" value="Peptidase_S1_PA"/>
</dbReference>
<proteinExistence type="predicted"/>
<evidence type="ECO:0000256" key="1">
    <source>
        <dbReference type="ARBA" id="ARBA00023157"/>
    </source>
</evidence>
<dbReference type="GO" id="GO:0006508">
    <property type="term" value="P:proteolysis"/>
    <property type="evidence" value="ECO:0007669"/>
    <property type="project" value="InterPro"/>
</dbReference>
<organism evidence="3 4">
    <name type="scientific">Algimonas arctica</name>
    <dbReference type="NCBI Taxonomy" id="1479486"/>
    <lineage>
        <taxon>Bacteria</taxon>
        <taxon>Pseudomonadati</taxon>
        <taxon>Pseudomonadota</taxon>
        <taxon>Alphaproteobacteria</taxon>
        <taxon>Maricaulales</taxon>
        <taxon>Robiginitomaculaceae</taxon>
        <taxon>Algimonas</taxon>
    </lineage>
</organism>
<dbReference type="Gene3D" id="2.130.10.10">
    <property type="entry name" value="YVTN repeat-like/Quinoprotein amine dehydrogenase"/>
    <property type="match status" value="1"/>
</dbReference>
<reference evidence="3" key="2">
    <citation type="submission" date="2020-09" db="EMBL/GenBank/DDBJ databases">
        <authorList>
            <person name="Sun Q."/>
            <person name="Kim S."/>
        </authorList>
    </citation>
    <scope>NUCLEOTIDE SEQUENCE</scope>
    <source>
        <strain evidence="3">KCTC 32513</strain>
    </source>
</reference>
<comment type="caution">
    <text evidence="3">The sequence shown here is derived from an EMBL/GenBank/DDBJ whole genome shotgun (WGS) entry which is preliminary data.</text>
</comment>
<dbReference type="InterPro" id="IPR001254">
    <property type="entry name" value="Trypsin_dom"/>
</dbReference>
<feature type="domain" description="Peptidase S1" evidence="2">
    <location>
        <begin position="163"/>
        <end position="692"/>
    </location>
</feature>
<dbReference type="InterPro" id="IPR043504">
    <property type="entry name" value="Peptidase_S1_PA_chymotrypsin"/>
</dbReference>
<dbReference type="SMART" id="SM00020">
    <property type="entry name" value="Tryp_SPc"/>
    <property type="match status" value="1"/>
</dbReference>
<sequence>MIATYAGAQLMIQIFFRTKLSAFLAIPVALSACTTVSNPAELAAHYDPNSSSEATQTMAVTPAMVSDHRLVDLPLVMLDKIEQKTAFAVDPNPFSPLTPDEIAAEVAEQQRISLEIDQKIAAREAAEAAGLCEGAREDMPLICHYISTPASMNAITIPRFAAPFQVQFLMNEQGAPTDLLLAKFPNLQEWEARHVCGGSLIAAGWALTAAHCFVAPNADRSGFSVPTFAYSMRLDVENIATTQSKTLKVADIIIHPSYDIKTNLNDLALVKFDTDDLASQGRISWFEGTGISKDNRLYDVTLTPQGIAIEDINSQKLLLDPKTRRLSQNNFAAVDRPEQRPRYIAEHQTTGKIYVTDMTTGVRTEIGRNAMEFSKEGVSSDGTRVILIGNKGRGEVWSVPQKRRLAIFDVLPVFYPRDAIHFSRDGKKFHLWSRNGESQIRETDSGKLLKTINHSLPVYDAKQGPERLIIIEGELGSVELLDIDTETVPFRAFHGGYIVKTDFNEDSLLTWTDDGRVRLFDLKTGEQTLHYIHTAEVLDRTTFAAVPNDPARIQTVRLGIANPDPDLEEYLSAYGWGKTHFERTNVASALLRKLSLTAISWDACNELRDKRNATNAARTGRTIRPSQTDPSAFCALGSGRKTCRGDSGGPILSGTDLIGVVSRGSGLCWSDDAPTTFASVPKATDWIKDVVCNVTPNDGQATYLPALCAATDPMS</sequence>
<keyword evidence="4" id="KW-1185">Reference proteome</keyword>
<protein>
    <recommendedName>
        <fullName evidence="2">Peptidase S1 domain-containing protein</fullName>
    </recommendedName>
</protein>
<dbReference type="InterPro" id="IPR015943">
    <property type="entry name" value="WD40/YVTN_repeat-like_dom_sf"/>
</dbReference>
<dbReference type="SUPFAM" id="SSF50978">
    <property type="entry name" value="WD40 repeat-like"/>
    <property type="match status" value="1"/>
</dbReference>
<dbReference type="Proteomes" id="UP000634004">
    <property type="component" value="Unassembled WGS sequence"/>
</dbReference>
<dbReference type="EMBL" id="BMZH01000008">
    <property type="protein sequence ID" value="GHA97692.1"/>
    <property type="molecule type" value="Genomic_DNA"/>
</dbReference>
<dbReference type="SUPFAM" id="SSF50494">
    <property type="entry name" value="Trypsin-like serine proteases"/>
    <property type="match status" value="2"/>
</dbReference>
<dbReference type="InterPro" id="IPR050430">
    <property type="entry name" value="Peptidase_S1"/>
</dbReference>
<dbReference type="PANTHER" id="PTHR24276:SF98">
    <property type="entry name" value="FI18310P1-RELATED"/>
    <property type="match status" value="1"/>
</dbReference>
<dbReference type="PROSITE" id="PS00134">
    <property type="entry name" value="TRYPSIN_HIS"/>
    <property type="match status" value="1"/>
</dbReference>
<dbReference type="InterPro" id="IPR036322">
    <property type="entry name" value="WD40_repeat_dom_sf"/>
</dbReference>
<reference evidence="3" key="1">
    <citation type="journal article" date="2014" name="Int. J. Syst. Evol. Microbiol.">
        <title>Complete genome sequence of Corynebacterium casei LMG S-19264T (=DSM 44701T), isolated from a smear-ripened cheese.</title>
        <authorList>
            <consortium name="US DOE Joint Genome Institute (JGI-PGF)"/>
            <person name="Walter F."/>
            <person name="Albersmeier A."/>
            <person name="Kalinowski J."/>
            <person name="Ruckert C."/>
        </authorList>
    </citation>
    <scope>NUCLEOTIDE SEQUENCE</scope>
    <source>
        <strain evidence="3">KCTC 32513</strain>
    </source>
</reference>
<dbReference type="Gene3D" id="2.40.10.10">
    <property type="entry name" value="Trypsin-like serine proteases"/>
    <property type="match status" value="2"/>
</dbReference>
<evidence type="ECO:0000313" key="4">
    <source>
        <dbReference type="Proteomes" id="UP000634004"/>
    </source>
</evidence>
<evidence type="ECO:0000313" key="3">
    <source>
        <dbReference type="EMBL" id="GHA97692.1"/>
    </source>
</evidence>
<dbReference type="GO" id="GO:0004252">
    <property type="term" value="F:serine-type endopeptidase activity"/>
    <property type="evidence" value="ECO:0007669"/>
    <property type="project" value="InterPro"/>
</dbReference>
<dbReference type="AlphaFoldDB" id="A0A8J3G2R2"/>
<dbReference type="InterPro" id="IPR018114">
    <property type="entry name" value="TRYPSIN_HIS"/>
</dbReference>
<dbReference type="PROSITE" id="PS50240">
    <property type="entry name" value="TRYPSIN_DOM"/>
    <property type="match status" value="1"/>
</dbReference>
<name>A0A8J3G2R2_9PROT</name>
<dbReference type="PANTHER" id="PTHR24276">
    <property type="entry name" value="POLYSERASE-RELATED"/>
    <property type="match status" value="1"/>
</dbReference>
<dbReference type="Pfam" id="PF00089">
    <property type="entry name" value="Trypsin"/>
    <property type="match status" value="2"/>
</dbReference>
<evidence type="ECO:0000259" key="2">
    <source>
        <dbReference type="PROSITE" id="PS50240"/>
    </source>
</evidence>
<gene>
    <name evidence="3" type="ORF">GCM10009069_20780</name>
</gene>
<keyword evidence="1" id="KW-1015">Disulfide bond</keyword>
<accession>A0A8J3G2R2</accession>